<dbReference type="Proteomes" id="UP000234748">
    <property type="component" value="Unassembled WGS sequence"/>
</dbReference>
<proteinExistence type="predicted"/>
<sequence length="69" mass="8507">MQERMNLKKITYVKFGYDLVMALTINKETPEEKPQRFMACIRIWTIYCMELISYWYRHFNTIFSQSDIK</sequence>
<dbReference type="AlphaFoldDB" id="A0A2N5M9S8"/>
<keyword evidence="2" id="KW-1185">Reference proteome</keyword>
<reference evidence="1 2" key="1">
    <citation type="submission" date="2017-11" db="EMBL/GenBank/DDBJ databases">
        <title>Comparitive Functional Genomics of Dry Heat Resistant strains isolated from the Viking Spacecraft.</title>
        <authorList>
            <person name="Seuylemezian A."/>
            <person name="Cooper K."/>
            <person name="Vaishampayan P."/>
        </authorList>
    </citation>
    <scope>NUCLEOTIDE SEQUENCE [LARGE SCALE GENOMIC DNA]</scope>
    <source>
        <strain evidence="1 2">V1-29</strain>
    </source>
</reference>
<dbReference type="EMBL" id="PGUY01000013">
    <property type="protein sequence ID" value="PLT31109.1"/>
    <property type="molecule type" value="Genomic_DNA"/>
</dbReference>
<evidence type="ECO:0000313" key="2">
    <source>
        <dbReference type="Proteomes" id="UP000234748"/>
    </source>
</evidence>
<protein>
    <submittedName>
        <fullName evidence="1">Uncharacterized protein</fullName>
    </submittedName>
</protein>
<organism evidence="1 2">
    <name type="scientific">Peribacillus deserti</name>
    <dbReference type="NCBI Taxonomy" id="673318"/>
    <lineage>
        <taxon>Bacteria</taxon>
        <taxon>Bacillati</taxon>
        <taxon>Bacillota</taxon>
        <taxon>Bacilli</taxon>
        <taxon>Bacillales</taxon>
        <taxon>Bacillaceae</taxon>
        <taxon>Peribacillus</taxon>
    </lineage>
</organism>
<evidence type="ECO:0000313" key="1">
    <source>
        <dbReference type="EMBL" id="PLT31109.1"/>
    </source>
</evidence>
<accession>A0A2N5M9S8</accession>
<gene>
    <name evidence="1" type="ORF">CUU66_04735</name>
</gene>
<comment type="caution">
    <text evidence="1">The sequence shown here is derived from an EMBL/GenBank/DDBJ whole genome shotgun (WGS) entry which is preliminary data.</text>
</comment>
<name>A0A2N5M9S8_9BACI</name>